<organism evidence="1 2">
    <name type="scientific">Armillaria gallica</name>
    <name type="common">Bulbous honey fungus</name>
    <name type="synonym">Armillaria bulbosa</name>
    <dbReference type="NCBI Taxonomy" id="47427"/>
    <lineage>
        <taxon>Eukaryota</taxon>
        <taxon>Fungi</taxon>
        <taxon>Dikarya</taxon>
        <taxon>Basidiomycota</taxon>
        <taxon>Agaricomycotina</taxon>
        <taxon>Agaricomycetes</taxon>
        <taxon>Agaricomycetidae</taxon>
        <taxon>Agaricales</taxon>
        <taxon>Marasmiineae</taxon>
        <taxon>Physalacriaceae</taxon>
        <taxon>Armillaria</taxon>
    </lineage>
</organism>
<accession>A0A2H3D0K6</accession>
<dbReference type="OrthoDB" id="3250313at2759"/>
<evidence type="ECO:0000313" key="2">
    <source>
        <dbReference type="Proteomes" id="UP000217790"/>
    </source>
</evidence>
<sequence>MTGEGKWGLLWHPGTNGLVTVLICLRWWGKITMEHYGMRSIQMLAWDAAVKDVLWVFNKCIETVQMANRLYGDRPNQNRWQKFGQRFFPNPYFEGEKYWMCWSILFYLPQIKHIAWDSIFDSTE</sequence>
<dbReference type="InParanoid" id="A0A2H3D0K6"/>
<dbReference type="EMBL" id="KZ293671">
    <property type="protein sequence ID" value="PBK88811.1"/>
    <property type="molecule type" value="Genomic_DNA"/>
</dbReference>
<protein>
    <submittedName>
        <fullName evidence="1">Uncharacterized protein</fullName>
    </submittedName>
</protein>
<gene>
    <name evidence="1" type="ORF">ARMGADRAFT_1033789</name>
</gene>
<dbReference type="Proteomes" id="UP000217790">
    <property type="component" value="Unassembled WGS sequence"/>
</dbReference>
<proteinExistence type="predicted"/>
<keyword evidence="2" id="KW-1185">Reference proteome</keyword>
<dbReference type="AlphaFoldDB" id="A0A2H3D0K6"/>
<name>A0A2H3D0K6_ARMGA</name>
<evidence type="ECO:0000313" key="1">
    <source>
        <dbReference type="EMBL" id="PBK88811.1"/>
    </source>
</evidence>
<reference evidence="2" key="1">
    <citation type="journal article" date="2017" name="Nat. Ecol. Evol.">
        <title>Genome expansion and lineage-specific genetic innovations in the forest pathogenic fungi Armillaria.</title>
        <authorList>
            <person name="Sipos G."/>
            <person name="Prasanna A.N."/>
            <person name="Walter M.C."/>
            <person name="O'Connor E."/>
            <person name="Balint B."/>
            <person name="Krizsan K."/>
            <person name="Kiss B."/>
            <person name="Hess J."/>
            <person name="Varga T."/>
            <person name="Slot J."/>
            <person name="Riley R."/>
            <person name="Boka B."/>
            <person name="Rigling D."/>
            <person name="Barry K."/>
            <person name="Lee J."/>
            <person name="Mihaltcheva S."/>
            <person name="LaButti K."/>
            <person name="Lipzen A."/>
            <person name="Waldron R."/>
            <person name="Moloney N.M."/>
            <person name="Sperisen C."/>
            <person name="Kredics L."/>
            <person name="Vagvoelgyi C."/>
            <person name="Patrignani A."/>
            <person name="Fitzpatrick D."/>
            <person name="Nagy I."/>
            <person name="Doyle S."/>
            <person name="Anderson J.B."/>
            <person name="Grigoriev I.V."/>
            <person name="Gueldener U."/>
            <person name="Muensterkoetter M."/>
            <person name="Nagy L.G."/>
        </authorList>
    </citation>
    <scope>NUCLEOTIDE SEQUENCE [LARGE SCALE GENOMIC DNA]</scope>
    <source>
        <strain evidence="2">Ar21-2</strain>
    </source>
</reference>
<dbReference type="STRING" id="47427.A0A2H3D0K6"/>